<evidence type="ECO:0000259" key="1">
    <source>
        <dbReference type="Pfam" id="PF01575"/>
    </source>
</evidence>
<reference evidence="3" key="1">
    <citation type="submission" date="2016-10" db="EMBL/GenBank/DDBJ databases">
        <authorList>
            <person name="Varghese N."/>
            <person name="Submissions S."/>
        </authorList>
    </citation>
    <scope>NUCLEOTIDE SEQUENCE [LARGE SCALE GENOMIC DNA]</scope>
    <source>
        <strain evidence="3">DSM 10146</strain>
    </source>
</reference>
<dbReference type="RefSeq" id="WP_089959160.1">
    <property type="nucleotide sequence ID" value="NZ_FNAV01000007.1"/>
</dbReference>
<dbReference type="Proteomes" id="UP000198994">
    <property type="component" value="Unassembled WGS sequence"/>
</dbReference>
<dbReference type="PANTHER" id="PTHR42993">
    <property type="entry name" value="MAOC-LIKE DEHYDRATASE DOMAIN-CONTAINING PROTEIN"/>
    <property type="match status" value="1"/>
</dbReference>
<protein>
    <submittedName>
        <fullName evidence="2">Acyl dehydratase</fullName>
    </submittedName>
</protein>
<dbReference type="SUPFAM" id="SSF54637">
    <property type="entry name" value="Thioesterase/thiol ester dehydrase-isomerase"/>
    <property type="match status" value="1"/>
</dbReference>
<dbReference type="InterPro" id="IPR029069">
    <property type="entry name" value="HotDog_dom_sf"/>
</dbReference>
<dbReference type="Gene3D" id="3.10.129.10">
    <property type="entry name" value="Hotdog Thioesterase"/>
    <property type="match status" value="1"/>
</dbReference>
<dbReference type="CDD" id="cd03450">
    <property type="entry name" value="NodN"/>
    <property type="match status" value="1"/>
</dbReference>
<gene>
    <name evidence="2" type="ORF">SAMN04488105_10713</name>
</gene>
<dbReference type="OrthoDB" id="9801735at2"/>
<dbReference type="InterPro" id="IPR039375">
    <property type="entry name" value="NodN-like"/>
</dbReference>
<dbReference type="EMBL" id="FNAV01000007">
    <property type="protein sequence ID" value="SDE74180.1"/>
    <property type="molecule type" value="Genomic_DNA"/>
</dbReference>
<sequence>MLEIKTLHDLRDHVGATLSPSDWVEVTQETIDRFAELTLDDNWYHVDIERAARELPGGKTIAHGLYTLSLVPGLSKQIFRMSAHGRAFNYGYDKVRYPAPVPVGSRLRLHMSVDEAHDERGGLMICRTFLMELEGSEAPALVAVARTLAL</sequence>
<feature type="domain" description="MaoC-like" evidence="1">
    <location>
        <begin position="14"/>
        <end position="118"/>
    </location>
</feature>
<keyword evidence="3" id="KW-1185">Reference proteome</keyword>
<dbReference type="Pfam" id="PF01575">
    <property type="entry name" value="MaoC_dehydratas"/>
    <property type="match status" value="1"/>
</dbReference>
<dbReference type="STRING" id="282683.SAMN04488105_10713"/>
<organism evidence="2 3">
    <name type="scientific">Salipiger thiooxidans</name>
    <dbReference type="NCBI Taxonomy" id="282683"/>
    <lineage>
        <taxon>Bacteria</taxon>
        <taxon>Pseudomonadati</taxon>
        <taxon>Pseudomonadota</taxon>
        <taxon>Alphaproteobacteria</taxon>
        <taxon>Rhodobacterales</taxon>
        <taxon>Roseobacteraceae</taxon>
        <taxon>Salipiger</taxon>
    </lineage>
</organism>
<proteinExistence type="predicted"/>
<accession>A0A1G7FE82</accession>
<evidence type="ECO:0000313" key="2">
    <source>
        <dbReference type="EMBL" id="SDE74180.1"/>
    </source>
</evidence>
<evidence type="ECO:0000313" key="3">
    <source>
        <dbReference type="Proteomes" id="UP000198994"/>
    </source>
</evidence>
<name>A0A1G7FE82_9RHOB</name>
<dbReference type="InterPro" id="IPR002539">
    <property type="entry name" value="MaoC-like_dom"/>
</dbReference>
<dbReference type="PANTHER" id="PTHR42993:SF1">
    <property type="entry name" value="MAOC-LIKE DEHYDRATASE DOMAIN-CONTAINING PROTEIN"/>
    <property type="match status" value="1"/>
</dbReference>
<dbReference type="AlphaFoldDB" id="A0A1G7FE82"/>